<comment type="similarity">
    <text evidence="1 2">Belongs to the metallophosphoesterase superfamily. YfcE family.</text>
</comment>
<dbReference type="EMBL" id="JACOPE010000001">
    <property type="protein sequence ID" value="MBC5682098.1"/>
    <property type="molecule type" value="Genomic_DNA"/>
</dbReference>
<protein>
    <recommendedName>
        <fullName evidence="2">Phosphoesterase</fullName>
        <ecNumber evidence="2">3.1.4.-</ecNumber>
    </recommendedName>
</protein>
<dbReference type="Proteomes" id="UP000631576">
    <property type="component" value="Unassembled WGS sequence"/>
</dbReference>
<proteinExistence type="inferred from homology"/>
<dbReference type="GO" id="GO:0016787">
    <property type="term" value="F:hydrolase activity"/>
    <property type="evidence" value="ECO:0007669"/>
    <property type="project" value="UniProtKB-KW"/>
</dbReference>
<evidence type="ECO:0000313" key="5">
    <source>
        <dbReference type="Proteomes" id="UP000631576"/>
    </source>
</evidence>
<dbReference type="InterPro" id="IPR029052">
    <property type="entry name" value="Metallo-depent_PP-like"/>
</dbReference>
<sequence>MKLIIASDIHGSALYCRELMEAWKREAADRMLILGDILYHGPRNDLPAEYAPKKVISMLNPLKENLLCVRGNCDTEVDQMVLDFPILADYCFLDLDGQTIFATHGHVYNPQNPPMLKDGDILLNGHTHIPACKRFTTESGAKCTYMNPGSVSIPKEKSQHSYMIVENGVFEWKNMEGKVYHTWKKDTHC</sequence>
<evidence type="ECO:0000259" key="3">
    <source>
        <dbReference type="Pfam" id="PF12850"/>
    </source>
</evidence>
<dbReference type="NCBIfam" id="NF006988">
    <property type="entry name" value="PRK09453.1"/>
    <property type="match status" value="1"/>
</dbReference>
<keyword evidence="4" id="KW-0378">Hydrolase</keyword>
<dbReference type="InterPro" id="IPR024654">
    <property type="entry name" value="Calcineurin-like_PHP_lpxH"/>
</dbReference>
<organism evidence="4 5">
    <name type="scientific">Ruminococcus hominis</name>
    <dbReference type="NCBI Taxonomy" id="2763065"/>
    <lineage>
        <taxon>Bacteria</taxon>
        <taxon>Bacillati</taxon>
        <taxon>Bacillota</taxon>
        <taxon>Clostridia</taxon>
        <taxon>Eubacteriales</taxon>
        <taxon>Oscillospiraceae</taxon>
        <taxon>Ruminococcus</taxon>
    </lineage>
</organism>
<dbReference type="SUPFAM" id="SSF56300">
    <property type="entry name" value="Metallo-dependent phosphatases"/>
    <property type="match status" value="1"/>
</dbReference>
<dbReference type="Gene3D" id="3.60.21.10">
    <property type="match status" value="1"/>
</dbReference>
<comment type="cofactor">
    <cofactor evidence="2">
        <name>a divalent metal cation</name>
        <dbReference type="ChEBI" id="CHEBI:60240"/>
    </cofactor>
</comment>
<dbReference type="Pfam" id="PF12850">
    <property type="entry name" value="Metallophos_2"/>
    <property type="match status" value="1"/>
</dbReference>
<comment type="caution">
    <text evidence="4">The sequence shown here is derived from an EMBL/GenBank/DDBJ whole genome shotgun (WGS) entry which is preliminary data.</text>
</comment>
<evidence type="ECO:0000256" key="2">
    <source>
        <dbReference type="RuleBase" id="RU362039"/>
    </source>
</evidence>
<keyword evidence="5" id="KW-1185">Reference proteome</keyword>
<name>A0ABR7G4X5_9FIRM</name>
<feature type="domain" description="Calcineurin-like phosphoesterase" evidence="3">
    <location>
        <begin position="1"/>
        <end position="166"/>
    </location>
</feature>
<evidence type="ECO:0000256" key="1">
    <source>
        <dbReference type="ARBA" id="ARBA00008950"/>
    </source>
</evidence>
<evidence type="ECO:0000313" key="4">
    <source>
        <dbReference type="EMBL" id="MBC5682098.1"/>
    </source>
</evidence>
<accession>A0ABR7G4X5</accession>
<gene>
    <name evidence="4" type="primary">yfcE</name>
    <name evidence="4" type="ORF">H8S40_00570</name>
</gene>
<dbReference type="InterPro" id="IPR041802">
    <property type="entry name" value="MPP_YfcE"/>
</dbReference>
<dbReference type="NCBIfam" id="TIGR00040">
    <property type="entry name" value="yfcE"/>
    <property type="match status" value="1"/>
</dbReference>
<dbReference type="EC" id="3.1.4.-" evidence="2"/>
<dbReference type="InterPro" id="IPR000979">
    <property type="entry name" value="Phosphodiesterase_MJ0936/Vps29"/>
</dbReference>
<keyword evidence="2" id="KW-0479">Metal-binding</keyword>
<reference evidence="4 5" key="1">
    <citation type="submission" date="2020-08" db="EMBL/GenBank/DDBJ databases">
        <title>Genome public.</title>
        <authorList>
            <person name="Liu C."/>
            <person name="Sun Q."/>
        </authorList>
    </citation>
    <scope>NUCLEOTIDE SEQUENCE [LARGE SCALE GENOMIC DNA]</scope>
    <source>
        <strain evidence="4 5">NSJ-13</strain>
    </source>
</reference>
<dbReference type="RefSeq" id="WP_117991427.1">
    <property type="nucleotide sequence ID" value="NZ_JACOPE010000001.1"/>
</dbReference>
<dbReference type="CDD" id="cd00841">
    <property type="entry name" value="MPP_YfcE"/>
    <property type="match status" value="1"/>
</dbReference>